<dbReference type="AlphaFoldDB" id="A0A6A6N114"/>
<feature type="region of interest" description="Disordered" evidence="1">
    <location>
        <begin position="388"/>
        <end position="417"/>
    </location>
</feature>
<evidence type="ECO:0008006" key="4">
    <source>
        <dbReference type="Google" id="ProtNLM"/>
    </source>
</evidence>
<dbReference type="EMBL" id="JAAGAX010000003">
    <property type="protein sequence ID" value="KAF2318348.1"/>
    <property type="molecule type" value="Genomic_DNA"/>
</dbReference>
<proteinExistence type="predicted"/>
<name>A0A6A6N114_HEVBR</name>
<feature type="region of interest" description="Disordered" evidence="1">
    <location>
        <begin position="171"/>
        <end position="204"/>
    </location>
</feature>
<keyword evidence="3" id="KW-1185">Reference proteome</keyword>
<sequence>MISGTLFKAATEVPSPVEAEAEFKAWVKKNAAALHATQISCMSRVLSQTKEIGSARICWDTLVKSTTDRGPCLSSISSLCKAIEKGDLNAVRDFLRLHPNEVHKKLADTCRTATLTRKLEMVEEFMELVTEEDLQVLDDNGDAALIAAAGIGATRIAERIIKIEQTTQPKVVGDRGSGANHGQSVHRVRLDDVSRPHRDPIVVPQPPEKVVDQELPEGGDEHDFTVSHDVVSGAYLAVPPSPIPPVAIVALPVPPIDAPPIPPTDAPPIPLESPAIPFQLNTDLSAFVAKVVIAAITAKPKDPWEVVDRARRLGAYNFKGSSDANVADKWLKRVIKVFDLMKLTNADRMDNIHGLLQGKADSWFDGIHHRIGAYLTWDKFVIEFRQEERPAKRRGSSSQSKTDYGDSGRGSNMSTGQQLARFQASQGLVAQSVGSSFGAQRQRQGQGDNSRFE</sequence>
<accession>A0A6A6N114</accession>
<evidence type="ECO:0000256" key="1">
    <source>
        <dbReference type="SAM" id="MobiDB-lite"/>
    </source>
</evidence>
<reference evidence="2 3" key="1">
    <citation type="journal article" date="2020" name="Mol. Plant">
        <title>The Chromosome-Based Rubber Tree Genome Provides New Insights into Spurge Genome Evolution and Rubber Biosynthesis.</title>
        <authorList>
            <person name="Liu J."/>
            <person name="Shi C."/>
            <person name="Shi C.C."/>
            <person name="Li W."/>
            <person name="Zhang Q.J."/>
            <person name="Zhang Y."/>
            <person name="Li K."/>
            <person name="Lu H.F."/>
            <person name="Shi C."/>
            <person name="Zhu S.T."/>
            <person name="Xiao Z.Y."/>
            <person name="Nan H."/>
            <person name="Yue Y."/>
            <person name="Zhu X.G."/>
            <person name="Wu Y."/>
            <person name="Hong X.N."/>
            <person name="Fan G.Y."/>
            <person name="Tong Y."/>
            <person name="Zhang D."/>
            <person name="Mao C.L."/>
            <person name="Liu Y.L."/>
            <person name="Hao S.J."/>
            <person name="Liu W.Q."/>
            <person name="Lv M.Q."/>
            <person name="Zhang H.B."/>
            <person name="Liu Y."/>
            <person name="Hu-Tang G.R."/>
            <person name="Wang J.P."/>
            <person name="Wang J.H."/>
            <person name="Sun Y.H."/>
            <person name="Ni S.B."/>
            <person name="Chen W.B."/>
            <person name="Zhang X.C."/>
            <person name="Jiao Y.N."/>
            <person name="Eichler E.E."/>
            <person name="Li G.H."/>
            <person name="Liu X."/>
            <person name="Gao L.Z."/>
        </authorList>
    </citation>
    <scope>NUCLEOTIDE SEQUENCE [LARGE SCALE GENOMIC DNA]</scope>
    <source>
        <strain evidence="3">cv. GT1</strain>
        <tissue evidence="2">Leaf</tissue>
    </source>
</reference>
<dbReference type="Proteomes" id="UP000467840">
    <property type="component" value="Chromosome 10"/>
</dbReference>
<comment type="caution">
    <text evidence="2">The sequence shown here is derived from an EMBL/GenBank/DDBJ whole genome shotgun (WGS) entry which is preliminary data.</text>
</comment>
<feature type="region of interest" description="Disordered" evidence="1">
    <location>
        <begin position="433"/>
        <end position="453"/>
    </location>
</feature>
<evidence type="ECO:0000313" key="3">
    <source>
        <dbReference type="Proteomes" id="UP000467840"/>
    </source>
</evidence>
<protein>
    <recommendedName>
        <fullName evidence="4">Retrotransposon gag domain-containing protein</fullName>
    </recommendedName>
</protein>
<feature type="compositionally biased region" description="Basic and acidic residues" evidence="1">
    <location>
        <begin position="188"/>
        <end position="200"/>
    </location>
</feature>
<evidence type="ECO:0000313" key="2">
    <source>
        <dbReference type="EMBL" id="KAF2318348.1"/>
    </source>
</evidence>
<gene>
    <name evidence="2" type="ORF">GH714_005638</name>
</gene>
<organism evidence="2 3">
    <name type="scientific">Hevea brasiliensis</name>
    <name type="common">Para rubber tree</name>
    <name type="synonym">Siphonia brasiliensis</name>
    <dbReference type="NCBI Taxonomy" id="3981"/>
    <lineage>
        <taxon>Eukaryota</taxon>
        <taxon>Viridiplantae</taxon>
        <taxon>Streptophyta</taxon>
        <taxon>Embryophyta</taxon>
        <taxon>Tracheophyta</taxon>
        <taxon>Spermatophyta</taxon>
        <taxon>Magnoliopsida</taxon>
        <taxon>eudicotyledons</taxon>
        <taxon>Gunneridae</taxon>
        <taxon>Pentapetalae</taxon>
        <taxon>rosids</taxon>
        <taxon>fabids</taxon>
        <taxon>Malpighiales</taxon>
        <taxon>Euphorbiaceae</taxon>
        <taxon>Crotonoideae</taxon>
        <taxon>Micrandreae</taxon>
        <taxon>Hevea</taxon>
    </lineage>
</organism>